<dbReference type="InterPro" id="IPR001841">
    <property type="entry name" value="Znf_RING"/>
</dbReference>
<comment type="caution">
    <text evidence="3">The sequence shown here is derived from an EMBL/GenBank/DDBJ whole genome shotgun (WGS) entry which is preliminary data.</text>
</comment>
<keyword evidence="1" id="KW-0862">Zinc</keyword>
<accession>A0A1R1X7U5</accession>
<reference evidence="4" key="1">
    <citation type="submission" date="2017-01" db="EMBL/GenBank/DDBJ databases">
        <authorList>
            <person name="Wang Y."/>
            <person name="White M."/>
            <person name="Kvist S."/>
            <person name="Moncalvo J.-M."/>
        </authorList>
    </citation>
    <scope>NUCLEOTIDE SEQUENCE [LARGE SCALE GENOMIC DNA]</scope>
    <source>
        <strain evidence="4">ID-206-W2</strain>
    </source>
</reference>
<dbReference type="SMART" id="SM00184">
    <property type="entry name" value="RING"/>
    <property type="match status" value="1"/>
</dbReference>
<dbReference type="Pfam" id="PF13639">
    <property type="entry name" value="zf-RING_2"/>
    <property type="match status" value="1"/>
</dbReference>
<dbReference type="GO" id="GO:0008270">
    <property type="term" value="F:zinc ion binding"/>
    <property type="evidence" value="ECO:0007669"/>
    <property type="project" value="UniProtKB-KW"/>
</dbReference>
<keyword evidence="1" id="KW-0479">Metal-binding</keyword>
<keyword evidence="4" id="KW-1185">Reference proteome</keyword>
<name>A0A1R1X7U5_9FUNG</name>
<dbReference type="Gene3D" id="3.30.40.10">
    <property type="entry name" value="Zinc/RING finger domain, C3HC4 (zinc finger)"/>
    <property type="match status" value="1"/>
</dbReference>
<gene>
    <name evidence="3" type="ORF">AYI69_g10142</name>
</gene>
<proteinExistence type="predicted"/>
<feature type="domain" description="RING-type" evidence="2">
    <location>
        <begin position="107"/>
        <end position="149"/>
    </location>
</feature>
<protein>
    <submittedName>
        <fullName evidence="3">RING-H2 finger protein ATL77</fullName>
    </submittedName>
</protein>
<dbReference type="Proteomes" id="UP000187429">
    <property type="component" value="Unassembled WGS sequence"/>
</dbReference>
<organism evidence="3 4">
    <name type="scientific">Smittium culicis</name>
    <dbReference type="NCBI Taxonomy" id="133412"/>
    <lineage>
        <taxon>Eukaryota</taxon>
        <taxon>Fungi</taxon>
        <taxon>Fungi incertae sedis</taxon>
        <taxon>Zoopagomycota</taxon>
        <taxon>Kickxellomycotina</taxon>
        <taxon>Harpellomycetes</taxon>
        <taxon>Harpellales</taxon>
        <taxon>Legeriomycetaceae</taxon>
        <taxon>Smittium</taxon>
    </lineage>
</organism>
<dbReference type="PROSITE" id="PS50089">
    <property type="entry name" value="ZF_RING_2"/>
    <property type="match status" value="1"/>
</dbReference>
<dbReference type="GO" id="GO:0061630">
    <property type="term" value="F:ubiquitin protein ligase activity"/>
    <property type="evidence" value="ECO:0007669"/>
    <property type="project" value="TreeGrafter"/>
</dbReference>
<dbReference type="OrthoDB" id="8062037at2759"/>
<dbReference type="InterPro" id="IPR051826">
    <property type="entry name" value="E3_ubiquitin-ligase_domain"/>
</dbReference>
<dbReference type="PANTHER" id="PTHR22765:SF434">
    <property type="entry name" value="GB|AAD18119.1-RELATED"/>
    <property type="match status" value="1"/>
</dbReference>
<sequence>MALFSTGVYYYNIRPALIYNSQRANYDPNNDSTEPKNKSVLCIEDLCTYAPQKYGEICLCQAGSDSAQKNNHIIEINPKAEELNNGLQKRTENPINKYSNSENIPECLICFDYIQLDDEVRKIPCKHLFHKDCIDKWLTERSDFCPTCRYCLKIN</sequence>
<dbReference type="InterPro" id="IPR013083">
    <property type="entry name" value="Znf_RING/FYVE/PHD"/>
</dbReference>
<evidence type="ECO:0000313" key="4">
    <source>
        <dbReference type="Proteomes" id="UP000187429"/>
    </source>
</evidence>
<evidence type="ECO:0000256" key="1">
    <source>
        <dbReference type="PROSITE-ProRule" id="PRU00175"/>
    </source>
</evidence>
<evidence type="ECO:0000259" key="2">
    <source>
        <dbReference type="PROSITE" id="PS50089"/>
    </source>
</evidence>
<dbReference type="PANTHER" id="PTHR22765">
    <property type="entry name" value="RING FINGER AND PROTEASE ASSOCIATED DOMAIN-CONTAINING"/>
    <property type="match status" value="1"/>
</dbReference>
<evidence type="ECO:0000313" key="3">
    <source>
        <dbReference type="EMBL" id="OMJ10700.1"/>
    </source>
</evidence>
<dbReference type="GO" id="GO:0006511">
    <property type="term" value="P:ubiquitin-dependent protein catabolic process"/>
    <property type="evidence" value="ECO:0007669"/>
    <property type="project" value="TreeGrafter"/>
</dbReference>
<dbReference type="AlphaFoldDB" id="A0A1R1X7U5"/>
<keyword evidence="1" id="KW-0863">Zinc-finger</keyword>
<dbReference type="SUPFAM" id="SSF57850">
    <property type="entry name" value="RING/U-box"/>
    <property type="match status" value="1"/>
</dbReference>
<dbReference type="EMBL" id="LSSM01006479">
    <property type="protein sequence ID" value="OMJ10700.1"/>
    <property type="molecule type" value="Genomic_DNA"/>
</dbReference>